<dbReference type="Pfam" id="PF04151">
    <property type="entry name" value="PPC"/>
    <property type="match status" value="1"/>
</dbReference>
<accession>A0ABV2BYS1</accession>
<name>A0ABV2BYS1_9GAMM</name>
<dbReference type="CDD" id="cd04486">
    <property type="entry name" value="YhcR_OBF_like"/>
    <property type="match status" value="1"/>
</dbReference>
<keyword evidence="2" id="KW-1185">Reference proteome</keyword>
<dbReference type="CDD" id="cd10283">
    <property type="entry name" value="MnuA_DNase1-like"/>
    <property type="match status" value="1"/>
</dbReference>
<dbReference type="InterPro" id="IPR005135">
    <property type="entry name" value="Endo/exonuclease/phosphatase"/>
</dbReference>
<dbReference type="InterPro" id="IPR007280">
    <property type="entry name" value="Peptidase_C_arc/bac"/>
</dbReference>
<organism evidence="1 2">
    <name type="scientific">Aliikangiella maris</name>
    <dbReference type="NCBI Taxonomy" id="3162458"/>
    <lineage>
        <taxon>Bacteria</taxon>
        <taxon>Pseudomonadati</taxon>
        <taxon>Pseudomonadota</taxon>
        <taxon>Gammaproteobacteria</taxon>
        <taxon>Oceanospirillales</taxon>
        <taxon>Pleioneaceae</taxon>
        <taxon>Aliikangiella</taxon>
    </lineage>
</organism>
<dbReference type="SUPFAM" id="SSF56219">
    <property type="entry name" value="DNase I-like"/>
    <property type="match status" value="1"/>
</dbReference>
<comment type="caution">
    <text evidence="1">The sequence shown here is derived from an EMBL/GenBank/DDBJ whole genome shotgun (WGS) entry which is preliminary data.</text>
</comment>
<protein>
    <submittedName>
        <fullName evidence="1">ExeM/NucH family extracellular endonuclease</fullName>
    </submittedName>
</protein>
<proteinExistence type="predicted"/>
<dbReference type="InterPro" id="IPR036691">
    <property type="entry name" value="Endo/exonu/phosph_ase_sf"/>
</dbReference>
<gene>
    <name evidence="1" type="ORF">ABVT43_18135</name>
</gene>
<keyword evidence="1" id="KW-0378">Hydrolase</keyword>
<sequence>MIKKLISVSVLGLLGATQSAQANIIISEYVEGSSYNKAIELVNLSTSPIDLSQYQIEFYFNGSSSAGRTINLTGTVGANQTFVLGHSSAVAAIKSVANQTEGGSWYNGDDAVVLTLAGQVVDSIGQVGFDPGSAWSSNGVTTANNTIRRSTNVVSGDTNPSDLFTVDAQWQGFGQDVFDDLGNYEGGSTNPPPPPPSGNCNANATLISAVQGSGSSSPLVNQTVTVRAVVSGDFQASNELNGFYLQEENADFDNNSQTSEGLFIYDNGFGIDVSVGDVVEVSGSVEEYYGNTQLKNISSVTVCGTDNISAVDVSLPVNAQDDWEAFEGMAVNFSQSLKVTEVYNLARFGEVALASERLYIPTQVAMPGSAANNVAASNQLKRLLLDDGSSVQNPASVAYPAPALSADNTLRVGDSVNGLTGVIGYAYSQYRIHPISSLQFVTTNAREASPLMTGQGSLRVASFNVLNYFNGNGQGGGFPTSRGASNLNEFNRQQAKIVAAILALDADIIGLMEIENDGYGQYSAIQSLVSAINAAAPAGISYQFVNPGSSQLGSDEIAVGFIYRQQTVSLVGNAATINNAPFDQKNRQPLAQSFKEINSNEVITVAVNHFKSKGSACDNLIYNGVADTDQNDGQGNCNLTRLAAANALADWLATYPTGQQDTDILIIGDLNAYAKEDPIQAIINKGYTNVADSFNGSSAYSYVFSGESGSLDHALASQSLTNKVTDVVEWHINADEPRALDYNLEYKSAQQQQDWYAADAFRASDHDPVIVEIKTSDSSNNGPSLEKQNLSAALREWLYFQIELPAGMSQLNVSIAGGDGDADLYVRQGQQPTTSQYECRPYTAGNDENCQINSPAAGTWHIGIRAYRAFSGVSLSASAN</sequence>
<dbReference type="InterPro" id="IPR001322">
    <property type="entry name" value="Lamin_tail_dom"/>
</dbReference>
<dbReference type="NCBIfam" id="NF033681">
    <property type="entry name" value="ExeM_NucH_DNase"/>
    <property type="match status" value="1"/>
</dbReference>
<evidence type="ECO:0000313" key="1">
    <source>
        <dbReference type="EMBL" id="MET1257068.1"/>
    </source>
</evidence>
<dbReference type="PANTHER" id="PTHR42834">
    <property type="entry name" value="ENDONUCLEASE/EXONUCLEASE/PHOSPHATASE FAMILY PROTEIN (AFU_ORTHOLOGUE AFUA_3G09210)"/>
    <property type="match status" value="1"/>
</dbReference>
<keyword evidence="1" id="KW-0255">Endonuclease</keyword>
<reference evidence="1 2" key="1">
    <citation type="submission" date="2024-06" db="EMBL/GenBank/DDBJ databases">
        <authorList>
            <person name="Li F."/>
        </authorList>
    </citation>
    <scope>NUCLEOTIDE SEQUENCE [LARGE SCALE GENOMIC DNA]</scope>
    <source>
        <strain evidence="1 2">GXAS 311</strain>
    </source>
</reference>
<dbReference type="Pfam" id="PF00932">
    <property type="entry name" value="LTD"/>
    <property type="match status" value="1"/>
</dbReference>
<dbReference type="InterPro" id="IPR047971">
    <property type="entry name" value="ExeM-like"/>
</dbReference>
<dbReference type="PANTHER" id="PTHR42834:SF1">
    <property type="entry name" value="ENDONUCLEASE_EXONUCLEASE_PHOSPHATASE FAMILY PROTEIN (AFU_ORTHOLOGUE AFUA_3G09210)"/>
    <property type="match status" value="1"/>
</dbReference>
<dbReference type="Gene3D" id="3.60.10.10">
    <property type="entry name" value="Endonuclease/exonuclease/phosphatase"/>
    <property type="match status" value="1"/>
</dbReference>
<dbReference type="Gene3D" id="2.60.120.380">
    <property type="match status" value="1"/>
</dbReference>
<dbReference type="Proteomes" id="UP001548189">
    <property type="component" value="Unassembled WGS sequence"/>
</dbReference>
<dbReference type="Pfam" id="PF03372">
    <property type="entry name" value="Exo_endo_phos"/>
    <property type="match status" value="1"/>
</dbReference>
<keyword evidence="1" id="KW-0540">Nuclease</keyword>
<dbReference type="GO" id="GO:0004519">
    <property type="term" value="F:endonuclease activity"/>
    <property type="evidence" value="ECO:0007669"/>
    <property type="project" value="UniProtKB-KW"/>
</dbReference>
<evidence type="ECO:0000313" key="2">
    <source>
        <dbReference type="Proteomes" id="UP001548189"/>
    </source>
</evidence>
<dbReference type="PROSITE" id="PS51841">
    <property type="entry name" value="LTD"/>
    <property type="match status" value="1"/>
</dbReference>
<dbReference type="EMBL" id="JBEVCJ010000033">
    <property type="protein sequence ID" value="MET1257068.1"/>
    <property type="molecule type" value="Genomic_DNA"/>
</dbReference>